<dbReference type="EMBL" id="MNCJ02000316">
    <property type="protein sequence ID" value="KAF5823484.1"/>
    <property type="molecule type" value="Genomic_DNA"/>
</dbReference>
<feature type="transmembrane region" description="Helical" evidence="1">
    <location>
        <begin position="37"/>
        <end position="57"/>
    </location>
</feature>
<name>A0A9K3JY29_HELAN</name>
<comment type="caution">
    <text evidence="2">The sequence shown here is derived from an EMBL/GenBank/DDBJ whole genome shotgun (WGS) entry which is preliminary data.</text>
</comment>
<evidence type="ECO:0000256" key="1">
    <source>
        <dbReference type="SAM" id="Phobius"/>
    </source>
</evidence>
<dbReference type="AlphaFoldDB" id="A0A9K3JY29"/>
<sequence length="70" mass="8668">MRFTNLHSHKRYLSEAFSYLTTSWCMLFILAEEKLIMRYWIISKFMVLLKLGVWCKARNDRWELGYRVWS</sequence>
<proteinExistence type="predicted"/>
<dbReference type="Gramene" id="mRNA:HanXRQr2_Chr01g0038811">
    <property type="protein sequence ID" value="mRNA:HanXRQr2_Chr01g0038811"/>
    <property type="gene ID" value="HanXRQr2_Chr01g0038811"/>
</dbReference>
<reference evidence="2" key="2">
    <citation type="submission" date="2020-06" db="EMBL/GenBank/DDBJ databases">
        <title>Helianthus annuus Genome sequencing and assembly Release 2.</title>
        <authorList>
            <person name="Gouzy J."/>
            <person name="Langlade N."/>
            <person name="Munos S."/>
        </authorList>
    </citation>
    <scope>NUCLEOTIDE SEQUENCE</scope>
    <source>
        <tissue evidence="2">Leaves</tissue>
    </source>
</reference>
<feature type="transmembrane region" description="Helical" evidence="1">
    <location>
        <begin position="12"/>
        <end position="31"/>
    </location>
</feature>
<evidence type="ECO:0000313" key="3">
    <source>
        <dbReference type="Proteomes" id="UP000215914"/>
    </source>
</evidence>
<keyword evidence="1" id="KW-0472">Membrane</keyword>
<organism evidence="2 3">
    <name type="scientific">Helianthus annuus</name>
    <name type="common">Common sunflower</name>
    <dbReference type="NCBI Taxonomy" id="4232"/>
    <lineage>
        <taxon>Eukaryota</taxon>
        <taxon>Viridiplantae</taxon>
        <taxon>Streptophyta</taxon>
        <taxon>Embryophyta</taxon>
        <taxon>Tracheophyta</taxon>
        <taxon>Spermatophyta</taxon>
        <taxon>Magnoliopsida</taxon>
        <taxon>eudicotyledons</taxon>
        <taxon>Gunneridae</taxon>
        <taxon>Pentapetalae</taxon>
        <taxon>asterids</taxon>
        <taxon>campanulids</taxon>
        <taxon>Asterales</taxon>
        <taxon>Asteraceae</taxon>
        <taxon>Asteroideae</taxon>
        <taxon>Heliantheae alliance</taxon>
        <taxon>Heliantheae</taxon>
        <taxon>Helianthus</taxon>
    </lineage>
</organism>
<protein>
    <submittedName>
        <fullName evidence="2">Uncharacterized protein</fullName>
    </submittedName>
</protein>
<keyword evidence="1" id="KW-1133">Transmembrane helix</keyword>
<reference evidence="2" key="1">
    <citation type="journal article" date="2017" name="Nature">
        <title>The sunflower genome provides insights into oil metabolism, flowering and Asterid evolution.</title>
        <authorList>
            <person name="Badouin H."/>
            <person name="Gouzy J."/>
            <person name="Grassa C.J."/>
            <person name="Murat F."/>
            <person name="Staton S.E."/>
            <person name="Cottret L."/>
            <person name="Lelandais-Briere C."/>
            <person name="Owens G.L."/>
            <person name="Carrere S."/>
            <person name="Mayjonade B."/>
            <person name="Legrand L."/>
            <person name="Gill N."/>
            <person name="Kane N.C."/>
            <person name="Bowers J.E."/>
            <person name="Hubner S."/>
            <person name="Bellec A."/>
            <person name="Berard A."/>
            <person name="Berges H."/>
            <person name="Blanchet N."/>
            <person name="Boniface M.C."/>
            <person name="Brunel D."/>
            <person name="Catrice O."/>
            <person name="Chaidir N."/>
            <person name="Claudel C."/>
            <person name="Donnadieu C."/>
            <person name="Faraut T."/>
            <person name="Fievet G."/>
            <person name="Helmstetter N."/>
            <person name="King M."/>
            <person name="Knapp S.J."/>
            <person name="Lai Z."/>
            <person name="Le Paslier M.C."/>
            <person name="Lippi Y."/>
            <person name="Lorenzon L."/>
            <person name="Mandel J.R."/>
            <person name="Marage G."/>
            <person name="Marchand G."/>
            <person name="Marquand E."/>
            <person name="Bret-Mestries E."/>
            <person name="Morien E."/>
            <person name="Nambeesan S."/>
            <person name="Nguyen T."/>
            <person name="Pegot-Espagnet P."/>
            <person name="Pouilly N."/>
            <person name="Raftis F."/>
            <person name="Sallet E."/>
            <person name="Schiex T."/>
            <person name="Thomas J."/>
            <person name="Vandecasteele C."/>
            <person name="Vares D."/>
            <person name="Vear F."/>
            <person name="Vautrin S."/>
            <person name="Crespi M."/>
            <person name="Mangin B."/>
            <person name="Burke J.M."/>
            <person name="Salse J."/>
            <person name="Munos S."/>
            <person name="Vincourt P."/>
            <person name="Rieseberg L.H."/>
            <person name="Langlade N.B."/>
        </authorList>
    </citation>
    <scope>NUCLEOTIDE SEQUENCE</scope>
    <source>
        <tissue evidence="2">Leaves</tissue>
    </source>
</reference>
<evidence type="ECO:0000313" key="2">
    <source>
        <dbReference type="EMBL" id="KAF5823484.1"/>
    </source>
</evidence>
<dbReference type="Proteomes" id="UP000215914">
    <property type="component" value="Unassembled WGS sequence"/>
</dbReference>
<keyword evidence="1" id="KW-0812">Transmembrane</keyword>
<keyword evidence="3" id="KW-1185">Reference proteome</keyword>
<gene>
    <name evidence="2" type="ORF">HanXRQr2_Chr01g0038811</name>
</gene>
<accession>A0A9K3JY29</accession>